<dbReference type="Pfam" id="PF23598">
    <property type="entry name" value="LRR_14"/>
    <property type="match status" value="1"/>
</dbReference>
<evidence type="ECO:0000256" key="11">
    <source>
        <dbReference type="ARBA" id="ARBA00023180"/>
    </source>
</evidence>
<proteinExistence type="inferred from homology"/>
<dbReference type="PANTHER" id="PTHR48061:SF12">
    <property type="entry name" value="DISEASE RESISTANCE LIKE PROTEIN"/>
    <property type="match status" value="1"/>
</dbReference>
<dbReference type="InterPro" id="IPR055414">
    <property type="entry name" value="LRR_R13L4/SHOC2-like"/>
</dbReference>
<dbReference type="Pfam" id="PF00560">
    <property type="entry name" value="LRR_1"/>
    <property type="match status" value="7"/>
</dbReference>
<accession>A0ABR2CEF8</accession>
<protein>
    <recommendedName>
        <fullName evidence="13">Disease resistance R13L4/SHOC-2-like LRR domain-containing protein</fullName>
    </recommendedName>
</protein>
<dbReference type="PANTHER" id="PTHR48061">
    <property type="entry name" value="LEUCINE-RICH REPEAT RECEPTOR PROTEIN KINASE EMS1-LIKE-RELATED"/>
    <property type="match status" value="1"/>
</dbReference>
<keyword evidence="9 12" id="KW-0472">Membrane</keyword>
<evidence type="ECO:0000259" key="13">
    <source>
        <dbReference type="Pfam" id="PF23598"/>
    </source>
</evidence>
<dbReference type="SUPFAM" id="SSF52047">
    <property type="entry name" value="RNI-like"/>
    <property type="match status" value="1"/>
</dbReference>
<keyword evidence="15" id="KW-1185">Reference proteome</keyword>
<dbReference type="Pfam" id="PF13855">
    <property type="entry name" value="LRR_8"/>
    <property type="match status" value="2"/>
</dbReference>
<gene>
    <name evidence="14" type="ORF">V6N12_016698</name>
</gene>
<evidence type="ECO:0000256" key="6">
    <source>
        <dbReference type="ARBA" id="ARBA00022729"/>
    </source>
</evidence>
<comment type="similarity">
    <text evidence="2">Belongs to the RLP family.</text>
</comment>
<dbReference type="InterPro" id="IPR001611">
    <property type="entry name" value="Leu-rich_rpt"/>
</dbReference>
<evidence type="ECO:0000256" key="3">
    <source>
        <dbReference type="ARBA" id="ARBA00022475"/>
    </source>
</evidence>
<evidence type="ECO:0000256" key="5">
    <source>
        <dbReference type="ARBA" id="ARBA00022692"/>
    </source>
</evidence>
<keyword evidence="6" id="KW-0732">Signal</keyword>
<evidence type="ECO:0000256" key="8">
    <source>
        <dbReference type="ARBA" id="ARBA00022989"/>
    </source>
</evidence>
<keyword evidence="8 12" id="KW-1133">Transmembrane helix</keyword>
<evidence type="ECO:0000313" key="14">
    <source>
        <dbReference type="EMBL" id="KAK8517860.1"/>
    </source>
</evidence>
<dbReference type="Proteomes" id="UP001472677">
    <property type="component" value="Unassembled WGS sequence"/>
</dbReference>
<keyword evidence="5 12" id="KW-0812">Transmembrane</keyword>
<keyword evidence="11" id="KW-0325">Glycoprotein</keyword>
<evidence type="ECO:0000256" key="2">
    <source>
        <dbReference type="ARBA" id="ARBA00009592"/>
    </source>
</evidence>
<organism evidence="14 15">
    <name type="scientific">Hibiscus sabdariffa</name>
    <name type="common">roselle</name>
    <dbReference type="NCBI Taxonomy" id="183260"/>
    <lineage>
        <taxon>Eukaryota</taxon>
        <taxon>Viridiplantae</taxon>
        <taxon>Streptophyta</taxon>
        <taxon>Embryophyta</taxon>
        <taxon>Tracheophyta</taxon>
        <taxon>Spermatophyta</taxon>
        <taxon>Magnoliopsida</taxon>
        <taxon>eudicotyledons</taxon>
        <taxon>Gunneridae</taxon>
        <taxon>Pentapetalae</taxon>
        <taxon>rosids</taxon>
        <taxon>malvids</taxon>
        <taxon>Malvales</taxon>
        <taxon>Malvaceae</taxon>
        <taxon>Malvoideae</taxon>
        <taxon>Hibiscus</taxon>
    </lineage>
</organism>
<evidence type="ECO:0000313" key="15">
    <source>
        <dbReference type="Proteomes" id="UP001472677"/>
    </source>
</evidence>
<evidence type="ECO:0000256" key="4">
    <source>
        <dbReference type="ARBA" id="ARBA00022614"/>
    </source>
</evidence>
<evidence type="ECO:0000256" key="10">
    <source>
        <dbReference type="ARBA" id="ARBA00023170"/>
    </source>
</evidence>
<name>A0ABR2CEF8_9ROSI</name>
<evidence type="ECO:0000256" key="1">
    <source>
        <dbReference type="ARBA" id="ARBA00004251"/>
    </source>
</evidence>
<feature type="domain" description="Disease resistance R13L4/SHOC-2-like LRR" evidence="13">
    <location>
        <begin position="235"/>
        <end position="335"/>
    </location>
</feature>
<keyword evidence="10" id="KW-0675">Receptor</keyword>
<dbReference type="InterPro" id="IPR003591">
    <property type="entry name" value="Leu-rich_rpt_typical-subtyp"/>
</dbReference>
<dbReference type="SUPFAM" id="SSF52058">
    <property type="entry name" value="L domain-like"/>
    <property type="match status" value="2"/>
</dbReference>
<feature type="transmembrane region" description="Helical" evidence="12">
    <location>
        <begin position="885"/>
        <end position="908"/>
    </location>
</feature>
<keyword evidence="4" id="KW-0433">Leucine-rich repeat</keyword>
<sequence>MAELSYLSIKPLKESFILNRSASYYTSAYPKVDSWKLDGPAGGDCCSWDGVECNSNTGRVIGLDLSSSFLYGSIDYNSSLFRLHHLRRLNLSDNHFNGSQIPSAIGNLSGLFQLDLSHSVFSGQIPYEIVQLSKLEILDLSGNDNLQLRNPSLKSLAERLVNLKYLDLDGVNASLLVPQSLANLSSLTYLSLRFCELHGEFPNEVFKLPNLQILHASFNTFLTGRLPKFYKNSSLEELRLASTGFSGELPESIGNLKSLSFLDVSNCSFSGKIPTSLANLTQLTYLSLAKNEFSSNTLSWVAKLSRLTVLNVGSTNSYGDILPSLKNLTRLTYLKLCENHFCSQIPSWLGNLTGLTTLHLGANQFWGLVPESIFTLIKLENLDLAFNLLTGTYKLESFLNLKNLKWLQLSGNKFSLVTTDVMNATVPKLTILTLGSCNLFEFPHFLSGQDELELLDLYGNKIQGFIPKWIWGLSAQTLQVLSLTGNLLTGFPRPAVVPPWTNLRMLDLSFNKLQGSLPIPPASIYQYSVSDNLLEGEISSRICNLPSIAVLDVSNNNFSGTLPPCLRNLSKSLVQLNLQNNSFRGSISRVCERGSQLREIDLSQNQFYGDIRRSLVNCNMLEHLNLGNNQIEDTFPSWLGRLPELKVVILRHNGFHGAIGKPKSNEFPKLRIFDLSFNKFEGGLPSHHFQSWKAMEVVDLAKLYYLETRLDFRARGTTWEHSFPYSMTMTKAGVITKYEKIQDFLVAIDLSSNRFEGEIPEDIQILKAIQFLNLSNNLLSGPIPSSLANLTQLEALDLSQNQLSGEIPQELTQLNFLGFFNVSGNQLKGPIPQGKQFDTFENNSFEGNQELCGKPLSKKCYPEGPSPPSASLSQRDEGGDSWFEFGWKAILLGFGSGVVNGLVLGYLFNPIKHKWFVKCFGRMLQNRRGRRN</sequence>
<dbReference type="SMART" id="SM00369">
    <property type="entry name" value="LRR_TYP"/>
    <property type="match status" value="8"/>
</dbReference>
<dbReference type="PRINTS" id="PR00019">
    <property type="entry name" value="LEURICHRPT"/>
</dbReference>
<dbReference type="InterPro" id="IPR046956">
    <property type="entry name" value="RLP23-like"/>
</dbReference>
<evidence type="ECO:0000256" key="12">
    <source>
        <dbReference type="SAM" id="Phobius"/>
    </source>
</evidence>
<dbReference type="Gene3D" id="3.80.10.10">
    <property type="entry name" value="Ribonuclease Inhibitor"/>
    <property type="match status" value="4"/>
</dbReference>
<dbReference type="EMBL" id="JBBPBM010000055">
    <property type="protein sequence ID" value="KAK8517860.1"/>
    <property type="molecule type" value="Genomic_DNA"/>
</dbReference>
<reference evidence="14 15" key="1">
    <citation type="journal article" date="2024" name="G3 (Bethesda)">
        <title>Genome assembly of Hibiscus sabdariffa L. provides insights into metabolisms of medicinal natural products.</title>
        <authorList>
            <person name="Kim T."/>
        </authorList>
    </citation>
    <scope>NUCLEOTIDE SEQUENCE [LARGE SCALE GENOMIC DNA]</scope>
    <source>
        <strain evidence="14">TK-2024</strain>
        <tissue evidence="14">Old leaves</tissue>
    </source>
</reference>
<dbReference type="InterPro" id="IPR032675">
    <property type="entry name" value="LRR_dom_sf"/>
</dbReference>
<keyword evidence="7" id="KW-0677">Repeat</keyword>
<evidence type="ECO:0000256" key="9">
    <source>
        <dbReference type="ARBA" id="ARBA00023136"/>
    </source>
</evidence>
<keyword evidence="3" id="KW-1003">Cell membrane</keyword>
<comment type="caution">
    <text evidence="14">The sequence shown here is derived from an EMBL/GenBank/DDBJ whole genome shotgun (WGS) entry which is preliminary data.</text>
</comment>
<evidence type="ECO:0000256" key="7">
    <source>
        <dbReference type="ARBA" id="ARBA00022737"/>
    </source>
</evidence>
<comment type="subcellular location">
    <subcellularLocation>
        <location evidence="1">Cell membrane</location>
        <topology evidence="1">Single-pass type I membrane protein</topology>
    </subcellularLocation>
</comment>